<dbReference type="CDD" id="cd00038">
    <property type="entry name" value="CAP_ED"/>
    <property type="match status" value="1"/>
</dbReference>
<feature type="domain" description="HTH crp-type" evidence="6">
    <location>
        <begin position="141"/>
        <end position="200"/>
    </location>
</feature>
<dbReference type="Pfam" id="PF13545">
    <property type="entry name" value="HTH_Crp_2"/>
    <property type="match status" value="1"/>
</dbReference>
<evidence type="ECO:0000313" key="7">
    <source>
        <dbReference type="EMBL" id="SHL75565.1"/>
    </source>
</evidence>
<name>A0A1M7D7X5_9RHOB</name>
<dbReference type="SUPFAM" id="SSF51206">
    <property type="entry name" value="cAMP-binding domain-like"/>
    <property type="match status" value="1"/>
</dbReference>
<dbReference type="InterPro" id="IPR012318">
    <property type="entry name" value="HTH_CRP"/>
</dbReference>
<dbReference type="Proteomes" id="UP000322545">
    <property type="component" value="Unassembled WGS sequence"/>
</dbReference>
<dbReference type="InterPro" id="IPR014710">
    <property type="entry name" value="RmlC-like_jellyroll"/>
</dbReference>
<dbReference type="GO" id="GO:0003677">
    <property type="term" value="F:DNA binding"/>
    <property type="evidence" value="ECO:0007669"/>
    <property type="project" value="UniProtKB-KW"/>
</dbReference>
<dbReference type="Pfam" id="PF00027">
    <property type="entry name" value="cNMP_binding"/>
    <property type="match status" value="1"/>
</dbReference>
<dbReference type="InterPro" id="IPR000595">
    <property type="entry name" value="cNMP-bd_dom"/>
</dbReference>
<dbReference type="Gene3D" id="1.10.10.10">
    <property type="entry name" value="Winged helix-like DNA-binding domain superfamily/Winged helix DNA-binding domain"/>
    <property type="match status" value="1"/>
</dbReference>
<dbReference type="AlphaFoldDB" id="A0A1M7D7X5"/>
<dbReference type="RefSeq" id="WP_149778780.1">
    <property type="nucleotide sequence ID" value="NZ_FRCB01000002.1"/>
</dbReference>
<organism evidence="7 8">
    <name type="scientific">Roseovarius litoreus</name>
    <dbReference type="NCBI Taxonomy" id="1155722"/>
    <lineage>
        <taxon>Bacteria</taxon>
        <taxon>Pseudomonadati</taxon>
        <taxon>Pseudomonadota</taxon>
        <taxon>Alphaproteobacteria</taxon>
        <taxon>Rhodobacterales</taxon>
        <taxon>Roseobacteraceae</taxon>
        <taxon>Roseovarius</taxon>
    </lineage>
</organism>
<dbReference type="InterPro" id="IPR018490">
    <property type="entry name" value="cNMP-bd_dom_sf"/>
</dbReference>
<dbReference type="GO" id="GO:0006355">
    <property type="term" value="P:regulation of DNA-templated transcription"/>
    <property type="evidence" value="ECO:0007669"/>
    <property type="project" value="InterPro"/>
</dbReference>
<evidence type="ECO:0000256" key="3">
    <source>
        <dbReference type="ARBA" id="ARBA00023163"/>
    </source>
</evidence>
<dbReference type="Gene3D" id="2.60.120.10">
    <property type="entry name" value="Jelly Rolls"/>
    <property type="match status" value="1"/>
</dbReference>
<keyword evidence="2" id="KW-0238">DNA-binding</keyword>
<keyword evidence="1" id="KW-0805">Transcription regulation</keyword>
<evidence type="ECO:0000259" key="6">
    <source>
        <dbReference type="Pfam" id="PF13545"/>
    </source>
</evidence>
<sequence length="237" mass="25255">MTAIGLTQRSGTGDEPVTGDPMRRSFATGAQIAVEGGPSFHAICVESGWLGLSKTMKDGKTLIVDLLMPGDAARLRMAGAERALCDLRSLTQSHVICIPEPHDIAARLPGLTERLKASEHAARARWAERMPRLGWAAADRRIAYLLVELALRAEAAGLASSPVRHLSLPLTQAQLGEMAGLSAVHVCRTLQALCAEGLIGGTFLPGLDVPSLPDLAARAGTEIDDLRRMIIPEDRSE</sequence>
<dbReference type="InterPro" id="IPR036390">
    <property type="entry name" value="WH_DNA-bd_sf"/>
</dbReference>
<reference evidence="7 8" key="1">
    <citation type="submission" date="2016-11" db="EMBL/GenBank/DDBJ databases">
        <authorList>
            <person name="Varghese N."/>
            <person name="Submissions S."/>
        </authorList>
    </citation>
    <scope>NUCLEOTIDE SEQUENCE [LARGE SCALE GENOMIC DNA]</scope>
    <source>
        <strain evidence="7 8">DSM 28249</strain>
    </source>
</reference>
<evidence type="ECO:0000313" key="8">
    <source>
        <dbReference type="Proteomes" id="UP000322545"/>
    </source>
</evidence>
<accession>A0A1M7D7X5</accession>
<protein>
    <submittedName>
        <fullName evidence="7">cAMP-binding domain of CRP or a regulatory subunit of cAMP-dependent protein kinases</fullName>
    </submittedName>
</protein>
<keyword evidence="3" id="KW-0804">Transcription</keyword>
<feature type="compositionally biased region" description="Polar residues" evidence="4">
    <location>
        <begin position="1"/>
        <end position="11"/>
    </location>
</feature>
<dbReference type="EMBL" id="FRCB01000002">
    <property type="protein sequence ID" value="SHL75565.1"/>
    <property type="molecule type" value="Genomic_DNA"/>
</dbReference>
<keyword evidence="8" id="KW-1185">Reference proteome</keyword>
<dbReference type="SUPFAM" id="SSF46785">
    <property type="entry name" value="Winged helix' DNA-binding domain"/>
    <property type="match status" value="1"/>
</dbReference>
<evidence type="ECO:0000256" key="2">
    <source>
        <dbReference type="ARBA" id="ARBA00023125"/>
    </source>
</evidence>
<feature type="domain" description="Cyclic nucleotide-binding" evidence="5">
    <location>
        <begin position="23"/>
        <end position="100"/>
    </location>
</feature>
<evidence type="ECO:0000256" key="1">
    <source>
        <dbReference type="ARBA" id="ARBA00023015"/>
    </source>
</evidence>
<dbReference type="InterPro" id="IPR036388">
    <property type="entry name" value="WH-like_DNA-bd_sf"/>
</dbReference>
<feature type="region of interest" description="Disordered" evidence="4">
    <location>
        <begin position="1"/>
        <end position="23"/>
    </location>
</feature>
<proteinExistence type="predicted"/>
<evidence type="ECO:0000256" key="4">
    <source>
        <dbReference type="SAM" id="MobiDB-lite"/>
    </source>
</evidence>
<gene>
    <name evidence="7" type="ORF">SAMN05443432_102464</name>
</gene>
<evidence type="ECO:0000259" key="5">
    <source>
        <dbReference type="Pfam" id="PF00027"/>
    </source>
</evidence>